<feature type="domain" description="Xylose isomerase-like TIM barrel" evidence="1">
    <location>
        <begin position="42"/>
        <end position="278"/>
    </location>
</feature>
<sequence>MGGSTLTPGFEGMGWPLAFVLSWQPTRFEAAAAVHDLERTLERLRALGYAGVELAVRDPAMVPVPRLRSLLERYALRIPAIGTGQAWVEEGLSLTHPDAVVRRAALARLEAHLELAAEWGSLVIIGLIRGRLMAGVDRGRALAWLGEAIAHLADRAAAYPVRLALEPLNRYETDLLNTVEETLALIERVGRSHVGVLLDTFHANIEEASLEKAIARAGDRLFHVHIADSNRWAPGWGHLDFESVLKALREAGYGGWLSAEVLPQPSLEEAMAQVARWARIALNRSPV</sequence>
<reference evidence="3" key="1">
    <citation type="submission" date="2017-09" db="EMBL/GenBank/DDBJ databases">
        <title>Metaegenomics of thermophilic ammonia-oxidizing enrichment culture.</title>
        <authorList>
            <person name="Kato S."/>
            <person name="Suzuki K."/>
        </authorList>
    </citation>
    <scope>NUCLEOTIDE SEQUENCE [LARGE SCALE GENOMIC DNA]</scope>
</reference>
<dbReference type="EMBL" id="BEHY01000005">
    <property type="protein sequence ID" value="GBD08188.1"/>
    <property type="molecule type" value="Genomic_DNA"/>
</dbReference>
<keyword evidence="2" id="KW-0413">Isomerase</keyword>
<dbReference type="InterPro" id="IPR013022">
    <property type="entry name" value="Xyl_isomerase-like_TIM-brl"/>
</dbReference>
<dbReference type="EC" id="5.1.3.-" evidence="2"/>
<dbReference type="AlphaFoldDB" id="A0A2H5Y4C5"/>
<proteinExistence type="predicted"/>
<dbReference type="InterPro" id="IPR036237">
    <property type="entry name" value="Xyl_isomerase-like_sf"/>
</dbReference>
<protein>
    <submittedName>
        <fullName evidence="2">L-ribulose 3-epimerase</fullName>
        <ecNumber evidence="2">5.1.3.-</ecNumber>
    </submittedName>
</protein>
<dbReference type="GO" id="GO:0016853">
    <property type="term" value="F:isomerase activity"/>
    <property type="evidence" value="ECO:0007669"/>
    <property type="project" value="UniProtKB-KW"/>
</dbReference>
<dbReference type="SUPFAM" id="SSF51658">
    <property type="entry name" value="Xylose isomerase-like"/>
    <property type="match status" value="1"/>
</dbReference>
<evidence type="ECO:0000313" key="2">
    <source>
        <dbReference type="EMBL" id="GBD08188.1"/>
    </source>
</evidence>
<evidence type="ECO:0000259" key="1">
    <source>
        <dbReference type="Pfam" id="PF01261"/>
    </source>
</evidence>
<dbReference type="PANTHER" id="PTHR12110:SF21">
    <property type="entry name" value="XYLOSE ISOMERASE-LIKE TIM BARREL DOMAIN-CONTAINING PROTEIN"/>
    <property type="match status" value="1"/>
</dbReference>
<comment type="caution">
    <text evidence="2">The sequence shown here is derived from an EMBL/GenBank/DDBJ whole genome shotgun (WGS) entry which is preliminary data.</text>
</comment>
<gene>
    <name evidence="2" type="ORF">HRbin22_00421</name>
</gene>
<dbReference type="Proteomes" id="UP000236642">
    <property type="component" value="Unassembled WGS sequence"/>
</dbReference>
<dbReference type="Pfam" id="PF01261">
    <property type="entry name" value="AP_endonuc_2"/>
    <property type="match status" value="1"/>
</dbReference>
<accession>A0A2H5Y4C5</accession>
<dbReference type="PANTHER" id="PTHR12110">
    <property type="entry name" value="HYDROXYPYRUVATE ISOMERASE"/>
    <property type="match status" value="1"/>
</dbReference>
<dbReference type="InterPro" id="IPR053560">
    <property type="entry name" value="Hyi_epimerase/isomerase"/>
</dbReference>
<dbReference type="InterPro" id="IPR050312">
    <property type="entry name" value="IolE/XylAMocC-like"/>
</dbReference>
<dbReference type="NCBIfam" id="NF041099">
    <property type="entry name" value="keto_glucon_epim_IolO"/>
    <property type="match status" value="1"/>
</dbReference>
<evidence type="ECO:0000313" key="3">
    <source>
        <dbReference type="Proteomes" id="UP000236642"/>
    </source>
</evidence>
<organism evidence="2 3">
    <name type="scientific">Candidatus Thermoflexus japonica</name>
    <dbReference type="NCBI Taxonomy" id="2035417"/>
    <lineage>
        <taxon>Bacteria</taxon>
        <taxon>Bacillati</taxon>
        <taxon>Chloroflexota</taxon>
        <taxon>Thermoflexia</taxon>
        <taxon>Thermoflexales</taxon>
        <taxon>Thermoflexaceae</taxon>
        <taxon>Thermoflexus</taxon>
    </lineage>
</organism>
<dbReference type="Gene3D" id="3.20.20.150">
    <property type="entry name" value="Divalent-metal-dependent TIM barrel enzymes"/>
    <property type="match status" value="1"/>
</dbReference>
<name>A0A2H5Y4C5_9CHLR</name>